<sequence length="128" mass="14377">MVIGQLWSKKMENDSGHFDSCRDIRASNQIVRNDYMDCEILVNLQFPPLEAKKNAGYITGPLPSTREKSDPLYFESLHLSSAALYAGSSIWKMDLNIVMVLISNTLARSPFALPLISVNFQSPKRLAQ</sequence>
<evidence type="ECO:0000313" key="2">
    <source>
        <dbReference type="Proteomes" id="UP001163603"/>
    </source>
</evidence>
<reference evidence="2" key="1">
    <citation type="journal article" date="2023" name="G3 (Bethesda)">
        <title>Genome assembly and association tests identify interacting loci associated with vigor, precocity, and sex in interspecific pistachio rootstocks.</title>
        <authorList>
            <person name="Palmer W."/>
            <person name="Jacygrad E."/>
            <person name="Sagayaradj S."/>
            <person name="Cavanaugh K."/>
            <person name="Han R."/>
            <person name="Bertier L."/>
            <person name="Beede B."/>
            <person name="Kafkas S."/>
            <person name="Golino D."/>
            <person name="Preece J."/>
            <person name="Michelmore R."/>
        </authorList>
    </citation>
    <scope>NUCLEOTIDE SEQUENCE [LARGE SCALE GENOMIC DNA]</scope>
</reference>
<gene>
    <name evidence="1" type="ORF">Pint_04548</name>
</gene>
<organism evidence="1 2">
    <name type="scientific">Pistacia integerrima</name>
    <dbReference type="NCBI Taxonomy" id="434235"/>
    <lineage>
        <taxon>Eukaryota</taxon>
        <taxon>Viridiplantae</taxon>
        <taxon>Streptophyta</taxon>
        <taxon>Embryophyta</taxon>
        <taxon>Tracheophyta</taxon>
        <taxon>Spermatophyta</taxon>
        <taxon>Magnoliopsida</taxon>
        <taxon>eudicotyledons</taxon>
        <taxon>Gunneridae</taxon>
        <taxon>Pentapetalae</taxon>
        <taxon>rosids</taxon>
        <taxon>malvids</taxon>
        <taxon>Sapindales</taxon>
        <taxon>Anacardiaceae</taxon>
        <taxon>Pistacia</taxon>
    </lineage>
</organism>
<keyword evidence="2" id="KW-1185">Reference proteome</keyword>
<name>A0ACC0Z750_9ROSI</name>
<dbReference type="EMBL" id="CM047738">
    <property type="protein sequence ID" value="KAJ0046995.1"/>
    <property type="molecule type" value="Genomic_DNA"/>
</dbReference>
<accession>A0ACC0Z750</accession>
<dbReference type="Proteomes" id="UP001163603">
    <property type="component" value="Chromosome 3"/>
</dbReference>
<proteinExistence type="predicted"/>
<protein>
    <submittedName>
        <fullName evidence="1">Uncharacterized protein</fullName>
    </submittedName>
</protein>
<comment type="caution">
    <text evidence="1">The sequence shown here is derived from an EMBL/GenBank/DDBJ whole genome shotgun (WGS) entry which is preliminary data.</text>
</comment>
<evidence type="ECO:0000313" key="1">
    <source>
        <dbReference type="EMBL" id="KAJ0046995.1"/>
    </source>
</evidence>